<dbReference type="Proteomes" id="UP000018948">
    <property type="component" value="Unassembled WGS sequence"/>
</dbReference>
<dbReference type="AlphaFoldDB" id="W3A1F9"/>
<organism evidence="1 2">
    <name type="scientific">Phytophthora nicotianae P10297</name>
    <dbReference type="NCBI Taxonomy" id="1317064"/>
    <lineage>
        <taxon>Eukaryota</taxon>
        <taxon>Sar</taxon>
        <taxon>Stramenopiles</taxon>
        <taxon>Oomycota</taxon>
        <taxon>Peronosporomycetes</taxon>
        <taxon>Peronosporales</taxon>
        <taxon>Peronosporaceae</taxon>
        <taxon>Phytophthora</taxon>
    </lineage>
</organism>
<evidence type="ECO:0000313" key="1">
    <source>
        <dbReference type="EMBL" id="ETP53026.1"/>
    </source>
</evidence>
<protein>
    <submittedName>
        <fullName evidence="1">Uncharacterized protein</fullName>
    </submittedName>
</protein>
<name>W3A1F9_PHYNI</name>
<evidence type="ECO:0000313" key="2">
    <source>
        <dbReference type="Proteomes" id="UP000018948"/>
    </source>
</evidence>
<proteinExistence type="predicted"/>
<comment type="caution">
    <text evidence="1">The sequence shown here is derived from an EMBL/GenBank/DDBJ whole genome shotgun (WGS) entry which is preliminary data.</text>
</comment>
<dbReference type="EMBL" id="ANIY01000402">
    <property type="protein sequence ID" value="ETP53026.1"/>
    <property type="molecule type" value="Genomic_DNA"/>
</dbReference>
<gene>
    <name evidence="1" type="ORF">F442_02060</name>
</gene>
<sequence>MRAWEKMLAGLHVYKEKRGICWFIMPENDESWPEFLSGYRLEPAAKETAGRTETFIDANDRGDYAAQIAGSKRR</sequence>
<reference evidence="1 2" key="1">
    <citation type="submission" date="2013-11" db="EMBL/GenBank/DDBJ databases">
        <title>The Genome Sequence of Phytophthora parasitica P10297.</title>
        <authorList>
            <consortium name="The Broad Institute Genomics Platform"/>
            <person name="Russ C."/>
            <person name="Tyler B."/>
            <person name="Panabieres F."/>
            <person name="Shan W."/>
            <person name="Tripathy S."/>
            <person name="Grunwald N."/>
            <person name="Machado M."/>
            <person name="Johnson C.S."/>
            <person name="Walker B."/>
            <person name="Young S.K."/>
            <person name="Zeng Q."/>
            <person name="Gargeya S."/>
            <person name="Fitzgerald M."/>
            <person name="Haas B."/>
            <person name="Abouelleil A."/>
            <person name="Allen A.W."/>
            <person name="Alvarado L."/>
            <person name="Arachchi H.M."/>
            <person name="Berlin A.M."/>
            <person name="Chapman S.B."/>
            <person name="Gainer-Dewar J."/>
            <person name="Goldberg J."/>
            <person name="Griggs A."/>
            <person name="Gujja S."/>
            <person name="Hansen M."/>
            <person name="Howarth C."/>
            <person name="Imamovic A."/>
            <person name="Ireland A."/>
            <person name="Larimer J."/>
            <person name="McCowan C."/>
            <person name="Murphy C."/>
            <person name="Pearson M."/>
            <person name="Poon T.W."/>
            <person name="Priest M."/>
            <person name="Roberts A."/>
            <person name="Saif S."/>
            <person name="Shea T."/>
            <person name="Sisk P."/>
            <person name="Sykes S."/>
            <person name="Wortman J."/>
            <person name="Nusbaum C."/>
            <person name="Birren B."/>
        </authorList>
    </citation>
    <scope>NUCLEOTIDE SEQUENCE [LARGE SCALE GENOMIC DNA]</scope>
    <source>
        <strain evidence="1 2">P10297</strain>
    </source>
</reference>
<accession>W3A1F9</accession>